<dbReference type="EMBL" id="BMAV01009115">
    <property type="protein sequence ID" value="GFY53132.1"/>
    <property type="molecule type" value="Genomic_DNA"/>
</dbReference>
<reference evidence="2" key="1">
    <citation type="submission" date="2020-08" db="EMBL/GenBank/DDBJ databases">
        <title>Multicomponent nature underlies the extraordinary mechanical properties of spider dragline silk.</title>
        <authorList>
            <person name="Kono N."/>
            <person name="Nakamura H."/>
            <person name="Mori M."/>
            <person name="Yoshida Y."/>
            <person name="Ohtoshi R."/>
            <person name="Malay A.D."/>
            <person name="Moran D.A.P."/>
            <person name="Tomita M."/>
            <person name="Numata K."/>
            <person name="Arakawa K."/>
        </authorList>
    </citation>
    <scope>NUCLEOTIDE SEQUENCE</scope>
</reference>
<dbReference type="Proteomes" id="UP000886998">
    <property type="component" value="Unassembled WGS sequence"/>
</dbReference>
<keyword evidence="1" id="KW-0175">Coiled coil</keyword>
<comment type="caution">
    <text evidence="2">The sequence shown here is derived from an EMBL/GenBank/DDBJ whole genome shotgun (WGS) entry which is preliminary data.</text>
</comment>
<proteinExistence type="predicted"/>
<evidence type="ECO:0000313" key="2">
    <source>
        <dbReference type="EMBL" id="GFY53132.1"/>
    </source>
</evidence>
<accession>A0A8X7C495</accession>
<evidence type="ECO:0000313" key="3">
    <source>
        <dbReference type="Proteomes" id="UP000886998"/>
    </source>
</evidence>
<evidence type="ECO:0000256" key="1">
    <source>
        <dbReference type="SAM" id="Coils"/>
    </source>
</evidence>
<feature type="coiled-coil region" evidence="1">
    <location>
        <begin position="32"/>
        <end position="59"/>
    </location>
</feature>
<sequence length="114" mass="13988">MNKRIALEEEVILKKERWLVEEQMRHVQEEHKMRMKEQKRFQEERCKRMDEQNHLLNEEQEKSNEDMEVPQAIEKILVFKSERAQILSVDPDAVVQPVAVRKKRVYVETHQMYR</sequence>
<keyword evidence="3" id="KW-1185">Reference proteome</keyword>
<organism evidence="2 3">
    <name type="scientific">Trichonephila inaurata madagascariensis</name>
    <dbReference type="NCBI Taxonomy" id="2747483"/>
    <lineage>
        <taxon>Eukaryota</taxon>
        <taxon>Metazoa</taxon>
        <taxon>Ecdysozoa</taxon>
        <taxon>Arthropoda</taxon>
        <taxon>Chelicerata</taxon>
        <taxon>Arachnida</taxon>
        <taxon>Araneae</taxon>
        <taxon>Araneomorphae</taxon>
        <taxon>Entelegynae</taxon>
        <taxon>Araneoidea</taxon>
        <taxon>Nephilidae</taxon>
        <taxon>Trichonephila</taxon>
        <taxon>Trichonephila inaurata</taxon>
    </lineage>
</organism>
<dbReference type="AlphaFoldDB" id="A0A8X7C495"/>
<name>A0A8X7C495_9ARAC</name>
<protein>
    <submittedName>
        <fullName evidence="2">Uncharacterized protein</fullName>
    </submittedName>
</protein>
<gene>
    <name evidence="2" type="ORF">TNIN_187281</name>
</gene>